<feature type="domain" description="N-terminal Ras-GEF" evidence="3">
    <location>
        <begin position="68"/>
        <end position="190"/>
    </location>
</feature>
<dbReference type="PANTHER" id="PTHR46793:SF3">
    <property type="entry name" value="RIKEN CDNA 4930596D02 GENE"/>
    <property type="match status" value="1"/>
</dbReference>
<organism evidence="4 5">
    <name type="scientific">Apodemus speciosus</name>
    <name type="common">Large Japanese field mouse</name>
    <dbReference type="NCBI Taxonomy" id="105296"/>
    <lineage>
        <taxon>Eukaryota</taxon>
        <taxon>Metazoa</taxon>
        <taxon>Chordata</taxon>
        <taxon>Craniata</taxon>
        <taxon>Vertebrata</taxon>
        <taxon>Euteleostomi</taxon>
        <taxon>Mammalia</taxon>
        <taxon>Eutheria</taxon>
        <taxon>Euarchontoglires</taxon>
        <taxon>Glires</taxon>
        <taxon>Rodentia</taxon>
        <taxon>Myomorpha</taxon>
        <taxon>Muroidea</taxon>
        <taxon>Muridae</taxon>
        <taxon>Murinae</taxon>
        <taxon>Apodemus</taxon>
    </lineage>
</organism>
<dbReference type="Gene3D" id="1.20.870.10">
    <property type="entry name" value="Son of sevenless (SoS) protein Chain: S domain 1"/>
    <property type="match status" value="1"/>
</dbReference>
<dbReference type="PANTHER" id="PTHR46793">
    <property type="entry name" value="1700018F24RIK PROTEIN-RELATED-RELATED"/>
    <property type="match status" value="1"/>
</dbReference>
<name>A0ABQ0FQ98_APOSI</name>
<evidence type="ECO:0000256" key="1">
    <source>
        <dbReference type="PROSITE-ProRule" id="PRU00135"/>
    </source>
</evidence>
<comment type="caution">
    <text evidence="4">The sequence shown here is derived from an EMBL/GenBank/DDBJ whole genome shotgun (WGS) entry which is preliminary data.</text>
</comment>
<protein>
    <recommendedName>
        <fullName evidence="3">N-terminal Ras-GEF domain-containing protein</fullName>
    </recommendedName>
</protein>
<evidence type="ECO:0000259" key="3">
    <source>
        <dbReference type="PROSITE" id="PS50212"/>
    </source>
</evidence>
<dbReference type="InterPro" id="IPR023578">
    <property type="entry name" value="Ras_GEF_dom_sf"/>
</dbReference>
<dbReference type="SUPFAM" id="SSF48366">
    <property type="entry name" value="Ras GEF"/>
    <property type="match status" value="1"/>
</dbReference>
<evidence type="ECO:0000313" key="4">
    <source>
        <dbReference type="EMBL" id="GAB1301422.1"/>
    </source>
</evidence>
<reference evidence="4 5" key="1">
    <citation type="submission" date="2024-08" db="EMBL/GenBank/DDBJ databases">
        <title>The draft genome of Apodemus speciosus.</title>
        <authorList>
            <person name="Nabeshima K."/>
            <person name="Suzuki S."/>
            <person name="Onuma M."/>
        </authorList>
    </citation>
    <scope>NUCLEOTIDE SEQUENCE [LARGE SCALE GENOMIC DNA]</scope>
    <source>
        <strain evidence="4">IB14-021</strain>
    </source>
</reference>
<sequence length="244" mass="28404">MTPRGSDLKKDRSEGHEEAWRYLVLSCLQCFWPFGQEETDLTQDSQAQDHADKDVNECAPKDMKKPCRESCISTDVVEKLVNHLVPSLQGSGDPFYVPAFLYSYRRFTTTQHVLDLLFKRYAYFRPDCKEDEKIKSILYSFLDMWIDKYPEEFCKTSDLSILKKLQTYLIMNMPYSDLTLRVHMLLMELQQESSESEREDEVVSDLGSHTSGDSEIEVWFPPVKLQPEPACAQETENPKSTRML</sequence>
<gene>
    <name evidence="4" type="ORF">APTSU1_001666000</name>
</gene>
<dbReference type="CDD" id="cd06224">
    <property type="entry name" value="REM"/>
    <property type="match status" value="1"/>
</dbReference>
<dbReference type="Proteomes" id="UP001623349">
    <property type="component" value="Unassembled WGS sequence"/>
</dbReference>
<keyword evidence="5" id="KW-1185">Reference proteome</keyword>
<proteinExistence type="predicted"/>
<dbReference type="InterPro" id="IPR000651">
    <property type="entry name" value="Ras-like_Gua-exchang_fac_N"/>
</dbReference>
<evidence type="ECO:0000313" key="5">
    <source>
        <dbReference type="Proteomes" id="UP001623349"/>
    </source>
</evidence>
<keyword evidence="1" id="KW-0344">Guanine-nucleotide releasing factor</keyword>
<feature type="region of interest" description="Disordered" evidence="2">
    <location>
        <begin position="192"/>
        <end position="214"/>
    </location>
</feature>
<dbReference type="EMBL" id="BAAFST010000018">
    <property type="protein sequence ID" value="GAB1301422.1"/>
    <property type="molecule type" value="Genomic_DNA"/>
</dbReference>
<dbReference type="PROSITE" id="PS50212">
    <property type="entry name" value="RASGEF_NTER"/>
    <property type="match status" value="1"/>
</dbReference>
<dbReference type="Pfam" id="PF00618">
    <property type="entry name" value="RasGEF_N"/>
    <property type="match status" value="1"/>
</dbReference>
<dbReference type="SMART" id="SM00229">
    <property type="entry name" value="RasGEFN"/>
    <property type="match status" value="1"/>
</dbReference>
<evidence type="ECO:0000256" key="2">
    <source>
        <dbReference type="SAM" id="MobiDB-lite"/>
    </source>
</evidence>
<accession>A0ABQ0FQ98</accession>